<proteinExistence type="predicted"/>
<protein>
    <submittedName>
        <fullName evidence="1">Uncharacterized protein</fullName>
    </submittedName>
</protein>
<gene>
    <name evidence="1" type="ORF">A1QS_17330</name>
</gene>
<accession>A0A853R0Z4</accession>
<keyword evidence="2" id="KW-1185">Reference proteome</keyword>
<name>A0A853R0Z4_9VIBR</name>
<evidence type="ECO:0000313" key="1">
    <source>
        <dbReference type="EMBL" id="OEE35341.1"/>
    </source>
</evidence>
<comment type="caution">
    <text evidence="1">The sequence shown here is derived from an EMBL/GenBank/DDBJ whole genome shotgun (WGS) entry which is preliminary data.</text>
</comment>
<evidence type="ECO:0000313" key="2">
    <source>
        <dbReference type="Proteomes" id="UP000094808"/>
    </source>
</evidence>
<dbReference type="RefSeq" id="WP_017046335.1">
    <property type="nucleotide sequence ID" value="NZ_AJYS02000210.1"/>
</dbReference>
<sequence>MSDSDNGTELYCSKCNKKTLHRRLSASEVEAQKTDKNNTKYKILHFVFSVLLNQNNSKSNISYFKCAVCGSEYNENETMPHGWG</sequence>
<reference evidence="1 2" key="1">
    <citation type="journal article" date="2012" name="Science">
        <title>Ecological populations of bacteria act as socially cohesive units of antibiotic production and resistance.</title>
        <authorList>
            <person name="Cordero O.X."/>
            <person name="Wildschutte H."/>
            <person name="Kirkup B."/>
            <person name="Proehl S."/>
            <person name="Ngo L."/>
            <person name="Hussain F."/>
            <person name="Le Roux F."/>
            <person name="Mincer T."/>
            <person name="Polz M.F."/>
        </authorList>
    </citation>
    <scope>NUCLEOTIDE SEQUENCE [LARGE SCALE GENOMIC DNA]</scope>
    <source>
        <strain evidence="1 2">FS-238</strain>
    </source>
</reference>
<dbReference type="AlphaFoldDB" id="A0A853R0Z4"/>
<dbReference type="Proteomes" id="UP000094808">
    <property type="component" value="Unassembled WGS sequence"/>
</dbReference>
<dbReference type="EMBL" id="AJYS02000210">
    <property type="protein sequence ID" value="OEE35341.1"/>
    <property type="molecule type" value="Genomic_DNA"/>
</dbReference>
<organism evidence="1 2">
    <name type="scientific">Vibrio ordalii FS-238</name>
    <dbReference type="NCBI Taxonomy" id="617133"/>
    <lineage>
        <taxon>Bacteria</taxon>
        <taxon>Pseudomonadati</taxon>
        <taxon>Pseudomonadota</taxon>
        <taxon>Gammaproteobacteria</taxon>
        <taxon>Vibrionales</taxon>
        <taxon>Vibrionaceae</taxon>
        <taxon>Vibrio</taxon>
    </lineage>
</organism>